<gene>
    <name evidence="1" type="ORF">SAMN05660429_00528</name>
</gene>
<dbReference type="OrthoDB" id="5822620at2"/>
<evidence type="ECO:0000313" key="2">
    <source>
        <dbReference type="Proteomes" id="UP000199308"/>
    </source>
</evidence>
<keyword evidence="2" id="KW-1185">Reference proteome</keyword>
<sequence length="91" mass="10824">MPTQREKLLKKHTNLIQTDNVKVVSHVQREEDDWFLNTVMIEDVDVPFKYKRKQLYRSLNGQRVNLSYYPDEEQVAGFSIEVMKVVRIKVA</sequence>
<dbReference type="RefSeq" id="WP_093327454.1">
    <property type="nucleotide sequence ID" value="NZ_AP027363.1"/>
</dbReference>
<dbReference type="EMBL" id="FOHK01000002">
    <property type="protein sequence ID" value="SES83240.1"/>
    <property type="molecule type" value="Genomic_DNA"/>
</dbReference>
<evidence type="ECO:0000313" key="1">
    <source>
        <dbReference type="EMBL" id="SES83240.1"/>
    </source>
</evidence>
<dbReference type="STRING" id="349064.SAMN05660429_00528"/>
<dbReference type="AlphaFoldDB" id="A0A1H9ZPH1"/>
<accession>A0A1H9ZPH1</accession>
<dbReference type="Proteomes" id="UP000199308">
    <property type="component" value="Unassembled WGS sequence"/>
</dbReference>
<name>A0A1H9ZPH1_THASX</name>
<proteinExistence type="predicted"/>
<organism evidence="1 2">
    <name type="scientific">Thalassotalea agarivorans</name>
    <name type="common">Thalassomonas agarivorans</name>
    <dbReference type="NCBI Taxonomy" id="349064"/>
    <lineage>
        <taxon>Bacteria</taxon>
        <taxon>Pseudomonadati</taxon>
        <taxon>Pseudomonadota</taxon>
        <taxon>Gammaproteobacteria</taxon>
        <taxon>Alteromonadales</taxon>
        <taxon>Colwelliaceae</taxon>
        <taxon>Thalassotalea</taxon>
    </lineage>
</organism>
<protein>
    <submittedName>
        <fullName evidence="1">Uncharacterized protein</fullName>
    </submittedName>
</protein>
<reference evidence="1 2" key="1">
    <citation type="submission" date="2016-10" db="EMBL/GenBank/DDBJ databases">
        <authorList>
            <person name="de Groot N.N."/>
        </authorList>
    </citation>
    <scope>NUCLEOTIDE SEQUENCE [LARGE SCALE GENOMIC DNA]</scope>
    <source>
        <strain evidence="1 2">DSM 19706</strain>
    </source>
</reference>